<evidence type="ECO:0000256" key="3">
    <source>
        <dbReference type="ARBA" id="ARBA00022490"/>
    </source>
</evidence>
<dbReference type="PANTHER" id="PTHR31661">
    <property type="entry name" value="SIMILAR TO CDNA SEQUENCE BC052040"/>
    <property type="match status" value="1"/>
</dbReference>
<accession>A0A370TV55</accession>
<evidence type="ECO:0000256" key="6">
    <source>
        <dbReference type="SAM" id="MobiDB-lite"/>
    </source>
</evidence>
<dbReference type="Pfam" id="PF14811">
    <property type="entry name" value="TPD"/>
    <property type="match status" value="1"/>
</dbReference>
<organism evidence="7 8">
    <name type="scientific">Venustampulla echinocandica</name>
    <dbReference type="NCBI Taxonomy" id="2656787"/>
    <lineage>
        <taxon>Eukaryota</taxon>
        <taxon>Fungi</taxon>
        <taxon>Dikarya</taxon>
        <taxon>Ascomycota</taxon>
        <taxon>Pezizomycotina</taxon>
        <taxon>Leotiomycetes</taxon>
        <taxon>Helotiales</taxon>
        <taxon>Pleuroascaceae</taxon>
        <taxon>Venustampulla</taxon>
    </lineage>
</organism>
<dbReference type="Proteomes" id="UP000254866">
    <property type="component" value="Unassembled WGS sequence"/>
</dbReference>
<evidence type="ECO:0000256" key="5">
    <source>
        <dbReference type="ARBA" id="ARBA00023480"/>
    </source>
</evidence>
<protein>
    <recommendedName>
        <fullName evidence="5">CDAN1-interacting nuclease 1</fullName>
    </recommendedName>
</protein>
<keyword evidence="4" id="KW-0539">Nucleus</keyword>
<dbReference type="GeneID" id="43596611"/>
<evidence type="ECO:0000256" key="1">
    <source>
        <dbReference type="ARBA" id="ARBA00004123"/>
    </source>
</evidence>
<dbReference type="EMBL" id="NPIC01000002">
    <property type="protein sequence ID" value="RDL39422.1"/>
    <property type="molecule type" value="Genomic_DNA"/>
</dbReference>
<evidence type="ECO:0000313" key="7">
    <source>
        <dbReference type="EMBL" id="RDL39422.1"/>
    </source>
</evidence>
<comment type="subcellular location">
    <subcellularLocation>
        <location evidence="2">Cytoplasm</location>
    </subcellularLocation>
    <subcellularLocation>
        <location evidence="1">Nucleus</location>
    </subcellularLocation>
</comment>
<proteinExistence type="predicted"/>
<dbReference type="OrthoDB" id="5324651at2759"/>
<evidence type="ECO:0000256" key="2">
    <source>
        <dbReference type="ARBA" id="ARBA00004496"/>
    </source>
</evidence>
<dbReference type="GO" id="GO:0005737">
    <property type="term" value="C:cytoplasm"/>
    <property type="evidence" value="ECO:0007669"/>
    <property type="project" value="UniProtKB-SubCell"/>
</dbReference>
<name>A0A370TV55_9HELO</name>
<sequence>MSDTDLDKRIVYLAYRDIFKDKLAKLRKRSKIRKVVEKHKDHLYYEQSAVSVDTRKTCRILGDLLAAGLFESKSAAEATFPTLLSPSGLGSDTTMPNSTSSESAPVARQYRVDRKSGRIRKPTRVTTKPIRAKLKVGDGKEAVPKEVFCEEGEGRTHQLIDNSRHNACPRCPYVADFDTERQLDQHHCIHNSGTGSRISSNALSIKEILVEYLGLDRSVITPVFAFAVRHRSQQPTVDFIVRHTKTTLDEAIVSALLAAALRLLPVENTPQGVARRIEKQRVRTVEAQIAEDAFVAGFRRLGYDFLTENEQKASCRSPTLTPDIRFKAPTLVCGHLCWWVEYKDFFGFRANPFVARSNKKQFRRYTMEIGPGAVVYKLGFETGYVDIEGVKVLREREATQSLTAQPVH</sequence>
<keyword evidence="8" id="KW-1185">Reference proteome</keyword>
<dbReference type="STRING" id="2656787.A0A370TV55"/>
<dbReference type="PANTHER" id="PTHR31661:SF1">
    <property type="entry name" value="CDAN1-INTERACTING NUCLEASE 1"/>
    <property type="match status" value="1"/>
</dbReference>
<reference evidence="7 8" key="1">
    <citation type="journal article" date="2018" name="IMA Fungus">
        <title>IMA Genome-F 9: Draft genome sequence of Annulohypoxylon stygium, Aspergillus mulundensis, Berkeleyomyces basicola (syn. Thielaviopsis basicola), Ceratocystis smalleyi, two Cercospora beticola strains, Coleophoma cylindrospora, Fusarium fracticaudum, Phialophora cf. hyalina, and Morchella septimelata.</title>
        <authorList>
            <person name="Wingfield B.D."/>
            <person name="Bills G.F."/>
            <person name="Dong Y."/>
            <person name="Huang W."/>
            <person name="Nel W.J."/>
            <person name="Swalarsk-Parry B.S."/>
            <person name="Vaghefi N."/>
            <person name="Wilken P.M."/>
            <person name="An Z."/>
            <person name="de Beer Z.W."/>
            <person name="De Vos L."/>
            <person name="Chen L."/>
            <person name="Duong T.A."/>
            <person name="Gao Y."/>
            <person name="Hammerbacher A."/>
            <person name="Kikkert J.R."/>
            <person name="Li Y."/>
            <person name="Li H."/>
            <person name="Li K."/>
            <person name="Li Q."/>
            <person name="Liu X."/>
            <person name="Ma X."/>
            <person name="Naidoo K."/>
            <person name="Pethybridge S.J."/>
            <person name="Sun J."/>
            <person name="Steenkamp E.T."/>
            <person name="van der Nest M.A."/>
            <person name="van Wyk S."/>
            <person name="Wingfield M.J."/>
            <person name="Xiong C."/>
            <person name="Yue Q."/>
            <person name="Zhang X."/>
        </authorList>
    </citation>
    <scope>NUCLEOTIDE SEQUENCE [LARGE SCALE GENOMIC DNA]</scope>
    <source>
        <strain evidence="7 8">BP 5553</strain>
    </source>
</reference>
<comment type="caution">
    <text evidence="7">The sequence shown here is derived from an EMBL/GenBank/DDBJ whole genome shotgun (WGS) entry which is preliminary data.</text>
</comment>
<feature type="region of interest" description="Disordered" evidence="6">
    <location>
        <begin position="85"/>
        <end position="108"/>
    </location>
</feature>
<dbReference type="RefSeq" id="XP_031872078.1">
    <property type="nucleotide sequence ID" value="XM_032012385.1"/>
</dbReference>
<feature type="compositionally biased region" description="Polar residues" evidence="6">
    <location>
        <begin position="85"/>
        <end position="103"/>
    </location>
</feature>
<dbReference type="GO" id="GO:0005634">
    <property type="term" value="C:nucleus"/>
    <property type="evidence" value="ECO:0007669"/>
    <property type="project" value="UniProtKB-SubCell"/>
</dbReference>
<dbReference type="AlphaFoldDB" id="A0A370TV55"/>
<evidence type="ECO:0000256" key="4">
    <source>
        <dbReference type="ARBA" id="ARBA00023242"/>
    </source>
</evidence>
<gene>
    <name evidence="7" type="ORF">BP5553_03762</name>
</gene>
<dbReference type="InterPro" id="IPR029404">
    <property type="entry name" value="CDIN1"/>
</dbReference>
<evidence type="ECO:0000313" key="8">
    <source>
        <dbReference type="Proteomes" id="UP000254866"/>
    </source>
</evidence>
<keyword evidence="3" id="KW-0963">Cytoplasm</keyword>